<dbReference type="PANTHER" id="PTHR10909:SF378">
    <property type="entry name" value="ACYL-COENZYME A OXIDASE"/>
    <property type="match status" value="1"/>
</dbReference>
<comment type="subcellular location">
    <subcellularLocation>
        <location evidence="2">Peroxisome</location>
    </subcellularLocation>
</comment>
<feature type="domain" description="Acyl-CoA dehydrogenase/oxidase N-terminal" evidence="13">
    <location>
        <begin position="153"/>
        <end position="260"/>
    </location>
</feature>
<dbReference type="PANTHER" id="PTHR10909">
    <property type="entry name" value="ELECTRON TRANSPORT OXIDOREDUCTASE"/>
    <property type="match status" value="1"/>
</dbReference>
<dbReference type="EMBL" id="FWXO01000001">
    <property type="protein sequence ID" value="SMC34435.1"/>
    <property type="molecule type" value="Genomic_DNA"/>
</dbReference>
<dbReference type="FunFam" id="1.20.140.10:FF:000007">
    <property type="entry name" value="Acyl-coenzyme A oxidase"/>
    <property type="match status" value="1"/>
</dbReference>
<feature type="domain" description="Acyl-CoA oxidase/dehydrogenase middle" evidence="12">
    <location>
        <begin position="268"/>
        <end position="376"/>
    </location>
</feature>
<dbReference type="InterPro" id="IPR009100">
    <property type="entry name" value="AcylCoA_DH/oxidase_NM_dom_sf"/>
</dbReference>
<evidence type="ECO:0000256" key="5">
    <source>
        <dbReference type="ARBA" id="ARBA00022630"/>
    </source>
</evidence>
<evidence type="ECO:0000256" key="6">
    <source>
        <dbReference type="ARBA" id="ARBA00022827"/>
    </source>
</evidence>
<keyword evidence="9" id="KW-0443">Lipid metabolism</keyword>
<dbReference type="OrthoDB" id="1144545at2"/>
<evidence type="ECO:0000259" key="12">
    <source>
        <dbReference type="Pfam" id="PF02770"/>
    </source>
</evidence>
<dbReference type="Pfam" id="PF02771">
    <property type="entry name" value="Acyl-CoA_dh_N"/>
    <property type="match status" value="1"/>
</dbReference>
<dbReference type="GO" id="GO:0033540">
    <property type="term" value="P:fatty acid beta-oxidation using acyl-CoA oxidase"/>
    <property type="evidence" value="ECO:0007669"/>
    <property type="project" value="TreeGrafter"/>
</dbReference>
<dbReference type="SUPFAM" id="SSF56645">
    <property type="entry name" value="Acyl-CoA dehydrogenase NM domain-like"/>
    <property type="match status" value="1"/>
</dbReference>
<dbReference type="AlphaFoldDB" id="A0A1W1YE56"/>
<dbReference type="FunFam" id="1.20.140.10:FF:000010">
    <property type="entry name" value="Acyl-coenzyme A oxidase"/>
    <property type="match status" value="1"/>
</dbReference>
<evidence type="ECO:0000256" key="8">
    <source>
        <dbReference type="ARBA" id="ARBA00023002"/>
    </source>
</evidence>
<dbReference type="FunFam" id="2.40.110.10:FF:000005">
    <property type="entry name" value="Acyl-coenzyme A oxidase"/>
    <property type="match status" value="1"/>
</dbReference>
<comment type="similarity">
    <text evidence="3">Belongs to the acyl-CoA oxidase family.</text>
</comment>
<name>A0A1W1YE56_9FLAO</name>
<evidence type="ECO:0000256" key="1">
    <source>
        <dbReference type="ARBA" id="ARBA00001974"/>
    </source>
</evidence>
<accession>A0A1W1YE56</accession>
<keyword evidence="10" id="KW-0576">Peroxisome</keyword>
<dbReference type="InterPro" id="IPR036250">
    <property type="entry name" value="AcylCo_DH-like_C"/>
</dbReference>
<organism evidence="15 16">
    <name type="scientific">Cellulophaga tyrosinoxydans</name>
    <dbReference type="NCBI Taxonomy" id="504486"/>
    <lineage>
        <taxon>Bacteria</taxon>
        <taxon>Pseudomonadati</taxon>
        <taxon>Bacteroidota</taxon>
        <taxon>Flavobacteriia</taxon>
        <taxon>Flavobacteriales</taxon>
        <taxon>Flavobacteriaceae</taxon>
        <taxon>Cellulophaga</taxon>
    </lineage>
</organism>
<dbReference type="Gene3D" id="2.40.110.10">
    <property type="entry name" value="Butyryl-CoA Dehydrogenase, subunit A, domain 2"/>
    <property type="match status" value="1"/>
</dbReference>
<sequence length="754" mass="85058">MIKNKYTSGIIQYIPFFYVIWSDDLLSASEINIVKNAIDNDASLSKEDSSLLLQWLNTAKKPSNKEIKSWKQTISSTSIKLIESDIHPLSNFSKRLLEYYFNESIENKQLQHIEINLGIQPNHYNHLFDVEVIHEPTSNYYNSGSIDTILKGEHKTIVNDFHQVVKDPIFNWTIERKKEDFRKKVLDQVKFLAKEKYGAMAYPSAYGGTNNMPGYAFVFENMMYVDGSLAIKFGVQFGLFGGSIQKLGSKEHHDLYLGKAGKTELLGCFAMTETGHGSNVRGIKTTATYENSSDSLIIHTPGTNDNKEYIGNALDSKMASVFAQLIVNGKNEGVHAILVPLRDENHNLLPGVKIEDNGYKLGLNGVDNGKIWFNQVKVPRKNLLNKYGSISDEGHYHSHIKNPNKRFFTMLGTLVGGRICVARAGLGGAKMALTIAVKHALKRRQFNDSIKIQEDLLMDYPTHQLRLTPAIAKAYVYDITLQHAMKIYSDDSKTDKREIETQVAGLKSVITWFANETIQECREACGGKGYLIENRIADLKGDVDIFTTFEGDNTVLLQLAAKGVLSDFNSEFNSAGFSAVLKLLGNQINDKITTINPLYSSKVDAKHLYNPKFHLHAFDYRTRRLTYSIAMRIRNYIKSGIPSYQAFLKVQTHLLALGKAYSCEYAYKTFVSFTEDITDEKNKALFKKLGTLYALHEIRTDASWYLEQGYISGVKSKAIRQRIERISTELRPHIDVLVDGFGIPEHLITAPIAN</sequence>
<keyword evidence="5" id="KW-0285">Flavoprotein</keyword>
<dbReference type="InterPro" id="IPR013786">
    <property type="entry name" value="AcylCoA_DH/ox_N"/>
</dbReference>
<evidence type="ECO:0000256" key="2">
    <source>
        <dbReference type="ARBA" id="ARBA00004275"/>
    </source>
</evidence>
<dbReference type="Pfam" id="PF22924">
    <property type="entry name" value="ACOX_C_alpha1"/>
    <property type="match status" value="1"/>
</dbReference>
<dbReference type="Gene3D" id="1.20.140.10">
    <property type="entry name" value="Butyryl-CoA Dehydrogenase, subunit A, domain 3"/>
    <property type="match status" value="2"/>
</dbReference>
<dbReference type="STRING" id="504486.SAMN05660703_0325"/>
<evidence type="ECO:0000256" key="9">
    <source>
        <dbReference type="ARBA" id="ARBA00023098"/>
    </source>
</evidence>
<gene>
    <name evidence="15" type="ORF">SAMN05660703_0325</name>
</gene>
<dbReference type="Pfam" id="PF02770">
    <property type="entry name" value="Acyl-CoA_dh_M"/>
    <property type="match status" value="1"/>
</dbReference>
<evidence type="ECO:0000259" key="13">
    <source>
        <dbReference type="Pfam" id="PF02771"/>
    </source>
</evidence>
<reference evidence="16" key="1">
    <citation type="submission" date="2017-04" db="EMBL/GenBank/DDBJ databases">
        <authorList>
            <person name="Varghese N."/>
            <person name="Submissions S."/>
        </authorList>
    </citation>
    <scope>NUCLEOTIDE SEQUENCE [LARGE SCALE GENOMIC DNA]</scope>
    <source>
        <strain evidence="16">DSM 21164</strain>
    </source>
</reference>
<dbReference type="RefSeq" id="WP_084059624.1">
    <property type="nucleotide sequence ID" value="NZ_FWXO01000001.1"/>
</dbReference>
<feature type="domain" description="Acyl-CoA oxidase C-alpha1" evidence="14">
    <location>
        <begin position="412"/>
        <end position="563"/>
    </location>
</feature>
<proteinExistence type="inferred from homology"/>
<keyword evidence="7" id="KW-0276">Fatty acid metabolism</keyword>
<keyword evidence="8" id="KW-0560">Oxidoreductase</keyword>
<evidence type="ECO:0000259" key="14">
    <source>
        <dbReference type="Pfam" id="PF22924"/>
    </source>
</evidence>
<keyword evidence="6" id="KW-0274">FAD</keyword>
<evidence type="ECO:0000313" key="15">
    <source>
        <dbReference type="EMBL" id="SMC34435.1"/>
    </source>
</evidence>
<dbReference type="InterPro" id="IPR002655">
    <property type="entry name" value="Acyl-CoA_oxidase_C"/>
</dbReference>
<dbReference type="GO" id="GO:0055088">
    <property type="term" value="P:lipid homeostasis"/>
    <property type="evidence" value="ECO:0007669"/>
    <property type="project" value="TreeGrafter"/>
</dbReference>
<feature type="domain" description="Acyl-CoA oxidase C-terminal" evidence="11">
    <location>
        <begin position="611"/>
        <end position="753"/>
    </location>
</feature>
<protein>
    <recommendedName>
        <fullName evidence="4">acyl-CoA oxidase</fullName>
        <ecNumber evidence="4">1.3.3.6</ecNumber>
    </recommendedName>
</protein>
<dbReference type="SUPFAM" id="SSF47203">
    <property type="entry name" value="Acyl-CoA dehydrogenase C-terminal domain-like"/>
    <property type="match status" value="2"/>
</dbReference>
<evidence type="ECO:0000259" key="11">
    <source>
        <dbReference type="Pfam" id="PF01756"/>
    </source>
</evidence>
<dbReference type="InterPro" id="IPR012258">
    <property type="entry name" value="Acyl-CoA_oxidase"/>
</dbReference>
<comment type="cofactor">
    <cofactor evidence="1">
        <name>FAD</name>
        <dbReference type="ChEBI" id="CHEBI:57692"/>
    </cofactor>
</comment>
<evidence type="ECO:0000256" key="10">
    <source>
        <dbReference type="ARBA" id="ARBA00023140"/>
    </source>
</evidence>
<dbReference type="InterPro" id="IPR055060">
    <property type="entry name" value="ACOX_C_alpha1"/>
</dbReference>
<dbReference type="GO" id="GO:0071949">
    <property type="term" value="F:FAD binding"/>
    <property type="evidence" value="ECO:0007669"/>
    <property type="project" value="InterPro"/>
</dbReference>
<evidence type="ECO:0000256" key="4">
    <source>
        <dbReference type="ARBA" id="ARBA00012870"/>
    </source>
</evidence>
<dbReference type="Pfam" id="PF01756">
    <property type="entry name" value="ACOX"/>
    <property type="match status" value="1"/>
</dbReference>
<dbReference type="InterPro" id="IPR037069">
    <property type="entry name" value="AcylCoA_DH/ox_N_sf"/>
</dbReference>
<evidence type="ECO:0000256" key="3">
    <source>
        <dbReference type="ARBA" id="ARBA00006288"/>
    </source>
</evidence>
<keyword evidence="16" id="KW-1185">Reference proteome</keyword>
<evidence type="ECO:0000313" key="16">
    <source>
        <dbReference type="Proteomes" id="UP000192360"/>
    </source>
</evidence>
<evidence type="ECO:0000256" key="7">
    <source>
        <dbReference type="ARBA" id="ARBA00022832"/>
    </source>
</evidence>
<dbReference type="GO" id="GO:0003997">
    <property type="term" value="F:acyl-CoA oxidase activity"/>
    <property type="evidence" value="ECO:0007669"/>
    <property type="project" value="UniProtKB-EC"/>
</dbReference>
<dbReference type="InterPro" id="IPR046373">
    <property type="entry name" value="Acyl-CoA_Oxase/DH_mid-dom_sf"/>
</dbReference>
<dbReference type="EC" id="1.3.3.6" evidence="4"/>
<dbReference type="InterPro" id="IPR006091">
    <property type="entry name" value="Acyl-CoA_Oxase/DH_mid-dom"/>
</dbReference>
<dbReference type="Proteomes" id="UP000192360">
    <property type="component" value="Unassembled WGS sequence"/>
</dbReference>
<dbReference type="Gene3D" id="1.10.540.10">
    <property type="entry name" value="Acyl-CoA dehydrogenase/oxidase, N-terminal domain"/>
    <property type="match status" value="1"/>
</dbReference>
<dbReference type="GO" id="GO:0005504">
    <property type="term" value="F:fatty acid binding"/>
    <property type="evidence" value="ECO:0007669"/>
    <property type="project" value="TreeGrafter"/>
</dbReference>